<evidence type="ECO:0000256" key="1">
    <source>
        <dbReference type="SAM" id="MobiDB-lite"/>
    </source>
</evidence>
<evidence type="ECO:0000313" key="2">
    <source>
        <dbReference type="EMBL" id="EYF07584.1"/>
    </source>
</evidence>
<gene>
    <name evidence="2" type="ORF">CAP_8707</name>
</gene>
<protein>
    <submittedName>
        <fullName evidence="2">Uncharacterized protein</fullName>
    </submittedName>
</protein>
<dbReference type="EMBL" id="ASRX01000009">
    <property type="protein sequence ID" value="EYF07584.1"/>
    <property type="molecule type" value="Genomic_DNA"/>
</dbReference>
<proteinExistence type="predicted"/>
<organism evidence="2 3">
    <name type="scientific">Chondromyces apiculatus DSM 436</name>
    <dbReference type="NCBI Taxonomy" id="1192034"/>
    <lineage>
        <taxon>Bacteria</taxon>
        <taxon>Pseudomonadati</taxon>
        <taxon>Myxococcota</taxon>
        <taxon>Polyangia</taxon>
        <taxon>Polyangiales</taxon>
        <taxon>Polyangiaceae</taxon>
        <taxon>Chondromyces</taxon>
    </lineage>
</organism>
<accession>A0A017TED8</accession>
<dbReference type="Proteomes" id="UP000019678">
    <property type="component" value="Unassembled WGS sequence"/>
</dbReference>
<comment type="caution">
    <text evidence="2">The sequence shown here is derived from an EMBL/GenBank/DDBJ whole genome shotgun (WGS) entry which is preliminary data.</text>
</comment>
<evidence type="ECO:0000313" key="3">
    <source>
        <dbReference type="Proteomes" id="UP000019678"/>
    </source>
</evidence>
<reference evidence="2 3" key="1">
    <citation type="submission" date="2013-05" db="EMBL/GenBank/DDBJ databases">
        <title>Genome assembly of Chondromyces apiculatus DSM 436.</title>
        <authorList>
            <person name="Sharma G."/>
            <person name="Khatri I."/>
            <person name="Kaur C."/>
            <person name="Mayilraj S."/>
            <person name="Subramanian S."/>
        </authorList>
    </citation>
    <scope>NUCLEOTIDE SEQUENCE [LARGE SCALE GENOMIC DNA]</scope>
    <source>
        <strain evidence="2 3">DSM 436</strain>
    </source>
</reference>
<name>A0A017TED8_9BACT</name>
<sequence length="41" mass="4363">MAIQKSVLMAAIYPPSGEQTPHLARGPRERVGASLLRTSDG</sequence>
<feature type="region of interest" description="Disordered" evidence="1">
    <location>
        <begin position="15"/>
        <end position="41"/>
    </location>
</feature>
<keyword evidence="3" id="KW-1185">Reference proteome</keyword>
<dbReference type="AlphaFoldDB" id="A0A017TED8"/>